<evidence type="ECO:0000313" key="3">
    <source>
        <dbReference type="EMBL" id="MUG44234.1"/>
    </source>
</evidence>
<comment type="caution">
    <text evidence="3">The sequence shown here is derived from an EMBL/GenBank/DDBJ whole genome shotgun (WGS) entry which is preliminary data.</text>
</comment>
<dbReference type="OrthoDB" id="2961302at2"/>
<feature type="domain" description="DUF4179" evidence="2">
    <location>
        <begin position="41"/>
        <end position="127"/>
    </location>
</feature>
<evidence type="ECO:0000256" key="1">
    <source>
        <dbReference type="SAM" id="Phobius"/>
    </source>
</evidence>
<protein>
    <submittedName>
        <fullName evidence="3">DUF4179 domain-containing protein</fullName>
    </submittedName>
</protein>
<sequence>MDNIEKQLTEEKRRLNTIAAPEELEARLRSALDGAAPARTKRISVVWRAAAAAILLIFIFGYNYNAFAFYGKKLLGFDELISSTLQELNDQGMGQLVDRKATLSDGTELTINGIMTDANQLIMYYTLANPKGIDDWSAPPFKPSKITGFLTNSHLESGVSQPNENQTEVRGTITFEPVSPFAKKLTLHYFEPGENNQLIDHTLSFAYDPNQAMQTEVKQSISKKAQVDKGTINFKSITATPTMTMIEGSLNVDNFDRLPGALDGIELIANGVPVEMTGSGHGSSIGGRKFDLRYNPLPKPLKSLELVMKEFAGYQQLDQRLPLSSAGEEPFTLEGKELWVKKVSVTSQGVEITVATEEDVLLDGVSIETQGETISLRTTVGQIATKLEDGTILKERTLLFDSQAKPEYLCIKGMHYMKEYNVVVDIPID</sequence>
<reference evidence="3 4" key="1">
    <citation type="submission" date="2019-11" db="EMBL/GenBank/DDBJ databases">
        <title>Draft genome sequences of five Paenibacillus species of dairy origin.</title>
        <authorList>
            <person name="Olajide A.M."/>
            <person name="Chen S."/>
            <person name="Lapointe G."/>
        </authorList>
    </citation>
    <scope>NUCLEOTIDE SEQUENCE [LARGE SCALE GENOMIC DNA]</scope>
    <source>
        <strain evidence="3 4">12CR55</strain>
    </source>
</reference>
<proteinExistence type="predicted"/>
<accession>A0A7X3CLY1</accession>
<gene>
    <name evidence="3" type="ORF">GNP95_04375</name>
</gene>
<evidence type="ECO:0000313" key="4">
    <source>
        <dbReference type="Proteomes" id="UP000447876"/>
    </source>
</evidence>
<dbReference type="RefSeq" id="WP_155609634.1">
    <property type="nucleotide sequence ID" value="NZ_WNZW01000001.1"/>
</dbReference>
<keyword evidence="1" id="KW-1133">Transmembrane helix</keyword>
<dbReference type="Proteomes" id="UP000447876">
    <property type="component" value="Unassembled WGS sequence"/>
</dbReference>
<dbReference type="Pfam" id="PF13786">
    <property type="entry name" value="DUF4179"/>
    <property type="match status" value="1"/>
</dbReference>
<organism evidence="3 4">
    <name type="scientific">Paenibacillus woosongensis</name>
    <dbReference type="NCBI Taxonomy" id="307580"/>
    <lineage>
        <taxon>Bacteria</taxon>
        <taxon>Bacillati</taxon>
        <taxon>Bacillota</taxon>
        <taxon>Bacilli</taxon>
        <taxon>Bacillales</taxon>
        <taxon>Paenibacillaceae</taxon>
        <taxon>Paenibacillus</taxon>
    </lineage>
</organism>
<keyword evidence="1" id="KW-0812">Transmembrane</keyword>
<dbReference type="EMBL" id="WNZW01000001">
    <property type="protein sequence ID" value="MUG44234.1"/>
    <property type="molecule type" value="Genomic_DNA"/>
</dbReference>
<name>A0A7X3CLY1_9BACL</name>
<feature type="transmembrane region" description="Helical" evidence="1">
    <location>
        <begin position="45"/>
        <end position="64"/>
    </location>
</feature>
<evidence type="ECO:0000259" key="2">
    <source>
        <dbReference type="Pfam" id="PF13786"/>
    </source>
</evidence>
<dbReference type="InterPro" id="IPR025436">
    <property type="entry name" value="DUF4179"/>
</dbReference>
<keyword evidence="1" id="KW-0472">Membrane</keyword>
<dbReference type="AlphaFoldDB" id="A0A7X3CLY1"/>